<dbReference type="AlphaFoldDB" id="A0AAD3HCE1"/>
<evidence type="ECO:0000256" key="2">
    <source>
        <dbReference type="SAM" id="MobiDB-lite"/>
    </source>
</evidence>
<reference evidence="3 4" key="1">
    <citation type="journal article" date="2021" name="Sci. Rep.">
        <title>The genome of the diatom Chaetoceros tenuissimus carries an ancient integrated fragment of an extant virus.</title>
        <authorList>
            <person name="Hongo Y."/>
            <person name="Kimura K."/>
            <person name="Takaki Y."/>
            <person name="Yoshida Y."/>
            <person name="Baba S."/>
            <person name="Kobayashi G."/>
            <person name="Nagasaki K."/>
            <person name="Hano T."/>
            <person name="Tomaru Y."/>
        </authorList>
    </citation>
    <scope>NUCLEOTIDE SEQUENCE [LARGE SCALE GENOMIC DNA]</scope>
    <source>
        <strain evidence="3 4">NIES-3715</strain>
    </source>
</reference>
<dbReference type="Pfam" id="PF05291">
    <property type="entry name" value="Bystin"/>
    <property type="match status" value="1"/>
</dbReference>
<keyword evidence="4" id="KW-1185">Reference proteome</keyword>
<feature type="region of interest" description="Disordered" evidence="2">
    <location>
        <begin position="78"/>
        <end position="111"/>
    </location>
</feature>
<organism evidence="3 4">
    <name type="scientific">Chaetoceros tenuissimus</name>
    <dbReference type="NCBI Taxonomy" id="426638"/>
    <lineage>
        <taxon>Eukaryota</taxon>
        <taxon>Sar</taxon>
        <taxon>Stramenopiles</taxon>
        <taxon>Ochrophyta</taxon>
        <taxon>Bacillariophyta</taxon>
        <taxon>Coscinodiscophyceae</taxon>
        <taxon>Chaetocerotophycidae</taxon>
        <taxon>Chaetocerotales</taxon>
        <taxon>Chaetocerotaceae</taxon>
        <taxon>Chaetoceros</taxon>
    </lineage>
</organism>
<dbReference type="Proteomes" id="UP001054902">
    <property type="component" value="Unassembled WGS sequence"/>
</dbReference>
<evidence type="ECO:0000313" key="3">
    <source>
        <dbReference type="EMBL" id="GFH58081.1"/>
    </source>
</evidence>
<dbReference type="GO" id="GO:0030688">
    <property type="term" value="C:preribosome, small subunit precursor"/>
    <property type="evidence" value="ECO:0007669"/>
    <property type="project" value="TreeGrafter"/>
</dbReference>
<dbReference type="EMBL" id="BLLK01000060">
    <property type="protein sequence ID" value="GFH58081.1"/>
    <property type="molecule type" value="Genomic_DNA"/>
</dbReference>
<gene>
    <name evidence="3" type="ORF">CTEN210_14557</name>
</gene>
<feature type="region of interest" description="Disordered" evidence="2">
    <location>
        <begin position="1"/>
        <end position="62"/>
    </location>
</feature>
<dbReference type="GO" id="GO:0030515">
    <property type="term" value="F:snoRNA binding"/>
    <property type="evidence" value="ECO:0007669"/>
    <property type="project" value="TreeGrafter"/>
</dbReference>
<protein>
    <submittedName>
        <fullName evidence="3">Essential nuclear protein 1</fullName>
    </submittedName>
</protein>
<comment type="caution">
    <text evidence="3">The sequence shown here is derived from an EMBL/GenBank/DDBJ whole genome shotgun (WGS) entry which is preliminary data.</text>
</comment>
<comment type="similarity">
    <text evidence="1">Belongs to the bystin family.</text>
</comment>
<evidence type="ECO:0000256" key="1">
    <source>
        <dbReference type="ARBA" id="ARBA00007114"/>
    </source>
</evidence>
<dbReference type="PANTHER" id="PTHR12821">
    <property type="entry name" value="BYSTIN"/>
    <property type="match status" value="1"/>
</dbReference>
<dbReference type="GO" id="GO:0005730">
    <property type="term" value="C:nucleolus"/>
    <property type="evidence" value="ECO:0007669"/>
    <property type="project" value="TreeGrafter"/>
</dbReference>
<proteinExistence type="inferred from homology"/>
<feature type="compositionally biased region" description="Basic and acidic residues" evidence="2">
    <location>
        <begin position="27"/>
        <end position="62"/>
    </location>
</feature>
<dbReference type="InterPro" id="IPR007955">
    <property type="entry name" value="Bystin"/>
</dbReference>
<accession>A0AAD3HCE1</accession>
<dbReference type="PANTHER" id="PTHR12821:SF0">
    <property type="entry name" value="BYSTIN"/>
    <property type="match status" value="1"/>
</dbReference>
<dbReference type="GO" id="GO:0006364">
    <property type="term" value="P:rRNA processing"/>
    <property type="evidence" value="ECO:0007669"/>
    <property type="project" value="TreeGrafter"/>
</dbReference>
<evidence type="ECO:0000313" key="4">
    <source>
        <dbReference type="Proteomes" id="UP001054902"/>
    </source>
</evidence>
<dbReference type="GO" id="GO:0005737">
    <property type="term" value="C:cytoplasm"/>
    <property type="evidence" value="ECO:0007669"/>
    <property type="project" value="TreeGrafter"/>
</dbReference>
<name>A0AAD3HCE1_9STRA</name>
<sequence>MPKEKKRGPTTGKAQRHAPLGQVITEDENRSKYAAVRSRDAKASSKESKYQEGELLDEKSTRKIFELSKQQMLEIEMEEQQVMENKRRRESGKRRGGDADSSDEDEDNVSAMGEILDEGDDDWVEHDEGFVTIADDAAGLSPEEEAIVAQMMGGDQQERRTLADIIMDKIQEKEAQQAMGEEEEEDDGYTDIPPKVAEVYTDIGKILSRYTAGKLPKAFKVIPSLSNWEEVLYLTRPDQWTPQAMFAATRIFASNLNPKMAQRFYNLVLLDAVRADIVETHKLNYHYYRSLKKAVYKPAAFFKGILLPLCKSNCTLREAAIVASVLQRVSIPVHHSAVAIHKLAQMEYSGAASIFIKTLLNKKYSLPAPVIGTLVRHYASFINDEKIVLPVLWHQSLLVFVQRYKNEIQGDAREALKAVMKKHFHHKITPEIRRELFGAQAWKEEREAVLNAMQE</sequence>